<dbReference type="Pfam" id="PF05631">
    <property type="entry name" value="MFS_5"/>
    <property type="match status" value="1"/>
</dbReference>
<dbReference type="AlphaFoldDB" id="A0AA88QLZ7"/>
<feature type="transmembrane region" description="Helical" evidence="2">
    <location>
        <begin position="195"/>
        <end position="215"/>
    </location>
</feature>
<protein>
    <recommendedName>
        <fullName evidence="5">Molybdate-anion transporter</fullName>
    </recommendedName>
</protein>
<dbReference type="InterPro" id="IPR008509">
    <property type="entry name" value="MOT2/MFSD5"/>
</dbReference>
<comment type="similarity">
    <text evidence="1">Belongs to the major facilitator superfamily. Phosphate:H(+) symporter (TC 2.A.1.9) family.</text>
</comment>
<dbReference type="GO" id="GO:0015098">
    <property type="term" value="F:molybdate ion transmembrane transporter activity"/>
    <property type="evidence" value="ECO:0007669"/>
    <property type="project" value="InterPro"/>
</dbReference>
<organism evidence="3 4">
    <name type="scientific">Escallonia rubra</name>
    <dbReference type="NCBI Taxonomy" id="112253"/>
    <lineage>
        <taxon>Eukaryota</taxon>
        <taxon>Viridiplantae</taxon>
        <taxon>Streptophyta</taxon>
        <taxon>Embryophyta</taxon>
        <taxon>Tracheophyta</taxon>
        <taxon>Spermatophyta</taxon>
        <taxon>Magnoliopsida</taxon>
        <taxon>eudicotyledons</taxon>
        <taxon>Gunneridae</taxon>
        <taxon>Pentapetalae</taxon>
        <taxon>asterids</taxon>
        <taxon>campanulids</taxon>
        <taxon>Escalloniales</taxon>
        <taxon>Escalloniaceae</taxon>
        <taxon>Escallonia</taxon>
    </lineage>
</organism>
<evidence type="ECO:0008006" key="5">
    <source>
        <dbReference type="Google" id="ProtNLM"/>
    </source>
</evidence>
<dbReference type="Proteomes" id="UP001187471">
    <property type="component" value="Unassembled WGS sequence"/>
</dbReference>
<sequence>MEGLSLVFGEYELAYYGVSREQMVLSSCVGYASALIFGTLLGMLSDLIGQKKICLTFCILHIFVGIWKRLVSHPCVWLASVCLSLTNSIYLFNFETWMVIEHDKLGHSKDTLSDMFWLMTFFDSASFIGSQMLANWLVGNNVEQHLVSPSTASVLLAVISLIVVSRGWKDSSQTAAFKDYSRSLYLCLIDDKRTWLLGWAQACVQFSIAVFWILWAPTIVADGREVHLGLIFPCLLGARMFGSTAFPWLVGGAFSVRTEDCLMYMFLIAGLLLSIVAYDYQEIGVLVALFCLFHACIGLILPSLARLRTLMEGTLDKSHACIHRYVPNEMRGGMIGLSLVPANAAIMLCLVQGGYYRSIENSTIMAFAALGLLSAACCMHLLKQWGKQLHRK</sequence>
<keyword evidence="2" id="KW-0812">Transmembrane</keyword>
<name>A0AA88QLZ7_9ASTE</name>
<proteinExistence type="inferred from homology"/>
<dbReference type="PANTHER" id="PTHR23516:SF2">
    <property type="entry name" value="MOLYBDATE-ANION TRANSPORTER"/>
    <property type="match status" value="1"/>
</dbReference>
<keyword evidence="4" id="KW-1185">Reference proteome</keyword>
<accession>A0AA88QLZ7</accession>
<feature type="transmembrane region" description="Helical" evidence="2">
    <location>
        <begin position="227"/>
        <end position="249"/>
    </location>
</feature>
<feature type="transmembrane region" description="Helical" evidence="2">
    <location>
        <begin position="334"/>
        <end position="356"/>
    </location>
</feature>
<comment type="caution">
    <text evidence="3">The sequence shown here is derived from an EMBL/GenBank/DDBJ whole genome shotgun (WGS) entry which is preliminary data.</text>
</comment>
<evidence type="ECO:0000256" key="1">
    <source>
        <dbReference type="ARBA" id="ARBA00044504"/>
    </source>
</evidence>
<feature type="transmembrane region" description="Helical" evidence="2">
    <location>
        <begin position="76"/>
        <end position="94"/>
    </location>
</feature>
<feature type="transmembrane region" description="Helical" evidence="2">
    <location>
        <begin position="261"/>
        <end position="278"/>
    </location>
</feature>
<feature type="transmembrane region" description="Helical" evidence="2">
    <location>
        <begin position="362"/>
        <end position="382"/>
    </location>
</feature>
<evidence type="ECO:0000313" key="4">
    <source>
        <dbReference type="Proteomes" id="UP001187471"/>
    </source>
</evidence>
<evidence type="ECO:0000313" key="3">
    <source>
        <dbReference type="EMBL" id="KAK2967674.1"/>
    </source>
</evidence>
<feature type="non-terminal residue" evidence="3">
    <location>
        <position position="1"/>
    </location>
</feature>
<feature type="transmembrane region" description="Helical" evidence="2">
    <location>
        <begin position="23"/>
        <end position="41"/>
    </location>
</feature>
<keyword evidence="2" id="KW-0472">Membrane</keyword>
<feature type="transmembrane region" description="Helical" evidence="2">
    <location>
        <begin position="115"/>
        <end position="134"/>
    </location>
</feature>
<feature type="transmembrane region" description="Helical" evidence="2">
    <location>
        <begin position="146"/>
        <end position="164"/>
    </location>
</feature>
<dbReference type="PANTHER" id="PTHR23516">
    <property type="entry name" value="SAM (S-ADENOSYL METHIONINE) TRANSPORTER"/>
    <property type="match status" value="1"/>
</dbReference>
<evidence type="ECO:0000256" key="2">
    <source>
        <dbReference type="SAM" id="Phobius"/>
    </source>
</evidence>
<gene>
    <name evidence="3" type="ORF">RJ640_030545</name>
</gene>
<keyword evidence="2" id="KW-1133">Transmembrane helix</keyword>
<dbReference type="GO" id="GO:0016020">
    <property type="term" value="C:membrane"/>
    <property type="evidence" value="ECO:0007669"/>
    <property type="project" value="InterPro"/>
</dbReference>
<dbReference type="InterPro" id="IPR036259">
    <property type="entry name" value="MFS_trans_sf"/>
</dbReference>
<reference evidence="3" key="1">
    <citation type="submission" date="2022-12" db="EMBL/GenBank/DDBJ databases">
        <title>Draft genome assemblies for two species of Escallonia (Escalloniales).</title>
        <authorList>
            <person name="Chanderbali A."/>
            <person name="Dervinis C."/>
            <person name="Anghel I."/>
            <person name="Soltis D."/>
            <person name="Soltis P."/>
            <person name="Zapata F."/>
        </authorList>
    </citation>
    <scope>NUCLEOTIDE SEQUENCE</scope>
    <source>
        <strain evidence="3">UCBG92.1500</strain>
        <tissue evidence="3">Leaf</tissue>
    </source>
</reference>
<dbReference type="EMBL" id="JAVXUO010003001">
    <property type="protein sequence ID" value="KAK2967674.1"/>
    <property type="molecule type" value="Genomic_DNA"/>
</dbReference>
<feature type="transmembrane region" description="Helical" evidence="2">
    <location>
        <begin position="284"/>
        <end position="305"/>
    </location>
</feature>
<dbReference type="Gene3D" id="1.20.1250.20">
    <property type="entry name" value="MFS general substrate transporter like domains"/>
    <property type="match status" value="1"/>
</dbReference>
<dbReference type="SUPFAM" id="SSF103473">
    <property type="entry name" value="MFS general substrate transporter"/>
    <property type="match status" value="1"/>
</dbReference>